<gene>
    <name evidence="1" type="ORF">AWW68_09815</name>
</gene>
<protein>
    <recommendedName>
        <fullName evidence="3">SAM-dependent methyltransferase</fullName>
    </recommendedName>
</protein>
<dbReference type="EMBL" id="LRPC01000012">
    <property type="protein sequence ID" value="KYG76103.1"/>
    <property type="molecule type" value="Genomic_DNA"/>
</dbReference>
<proteinExistence type="predicted"/>
<dbReference type="Pfam" id="PF13578">
    <property type="entry name" value="Methyltransf_24"/>
    <property type="match status" value="1"/>
</dbReference>
<accession>A0A150XBK7</accession>
<keyword evidence="2" id="KW-1185">Reference proteome</keyword>
<dbReference type="Gene3D" id="3.40.50.150">
    <property type="entry name" value="Vaccinia Virus protein VP39"/>
    <property type="match status" value="1"/>
</dbReference>
<dbReference type="STRING" id="333140.AWW68_09815"/>
<dbReference type="CDD" id="cd02440">
    <property type="entry name" value="AdoMet_MTases"/>
    <property type="match status" value="1"/>
</dbReference>
<comment type="caution">
    <text evidence="1">The sequence shown here is derived from an EMBL/GenBank/DDBJ whole genome shotgun (WGS) entry which is preliminary data.</text>
</comment>
<dbReference type="Proteomes" id="UP000075606">
    <property type="component" value="Unassembled WGS sequence"/>
</dbReference>
<evidence type="ECO:0000313" key="2">
    <source>
        <dbReference type="Proteomes" id="UP000075606"/>
    </source>
</evidence>
<evidence type="ECO:0000313" key="1">
    <source>
        <dbReference type="EMBL" id="KYG76103.1"/>
    </source>
</evidence>
<organism evidence="1 2">
    <name type="scientific">Roseivirga spongicola</name>
    <dbReference type="NCBI Taxonomy" id="333140"/>
    <lineage>
        <taxon>Bacteria</taxon>
        <taxon>Pseudomonadati</taxon>
        <taxon>Bacteroidota</taxon>
        <taxon>Cytophagia</taxon>
        <taxon>Cytophagales</taxon>
        <taxon>Roseivirgaceae</taxon>
        <taxon>Roseivirga</taxon>
    </lineage>
</organism>
<reference evidence="1 2" key="1">
    <citation type="submission" date="2016-01" db="EMBL/GenBank/DDBJ databases">
        <title>Genome sequencing of Roseivirga spongicola UST030701-084.</title>
        <authorList>
            <person name="Selvaratnam C."/>
            <person name="Thevarajoo S."/>
            <person name="Goh K.M."/>
            <person name="Ee R."/>
            <person name="Chan K.-G."/>
            <person name="Chong C.S."/>
        </authorList>
    </citation>
    <scope>NUCLEOTIDE SEQUENCE [LARGE SCALE GENOMIC DNA]</scope>
    <source>
        <strain evidence="1 2">UST030701-084</strain>
    </source>
</reference>
<dbReference type="InterPro" id="IPR029063">
    <property type="entry name" value="SAM-dependent_MTases_sf"/>
</dbReference>
<sequence length="257" mass="29278">MLFQVLAFLKYWLLQADEHSLHSPFVFDLYNNVIKTASRSVNPKIEELRNNFLTDQTPIELVDFGAGSRVKSGNQRTVSEIAKNSSTPPKFSALLKSLAEHLELKNIVELGTSLGLNTLYLSEVENSKITTFEGDPSLSTKARKTFSDLGKHNIRLIEGDIDKTLASEINSIDRIDMAYIDANHRYEPTLRYYETILVKCNESSLIVLDDIHWSKEMNQAWTEIKSRPEVIVSIDLFEGGLLFFDPKLTRGDYVLRF</sequence>
<dbReference type="SUPFAM" id="SSF53335">
    <property type="entry name" value="S-adenosyl-L-methionine-dependent methyltransferases"/>
    <property type="match status" value="1"/>
</dbReference>
<evidence type="ECO:0008006" key="3">
    <source>
        <dbReference type="Google" id="ProtNLM"/>
    </source>
</evidence>
<dbReference type="AlphaFoldDB" id="A0A150XBK7"/>
<name>A0A150XBK7_9BACT</name>